<evidence type="ECO:0000256" key="4">
    <source>
        <dbReference type="ARBA" id="ARBA00022692"/>
    </source>
</evidence>
<dbReference type="InterPro" id="IPR035906">
    <property type="entry name" value="MetI-like_sf"/>
</dbReference>
<feature type="region of interest" description="Disordered" evidence="8">
    <location>
        <begin position="1"/>
        <end position="23"/>
    </location>
</feature>
<feature type="region of interest" description="Disordered" evidence="8">
    <location>
        <begin position="342"/>
        <end position="381"/>
    </location>
</feature>
<feature type="transmembrane region" description="Helical" evidence="7">
    <location>
        <begin position="239"/>
        <end position="259"/>
    </location>
</feature>
<keyword evidence="4 7" id="KW-0812">Transmembrane</keyword>
<keyword evidence="2 7" id="KW-0813">Transport</keyword>
<dbReference type="InterPro" id="IPR051393">
    <property type="entry name" value="ABC_transporter_permease"/>
</dbReference>
<feature type="transmembrane region" description="Helical" evidence="7">
    <location>
        <begin position="90"/>
        <end position="114"/>
    </location>
</feature>
<dbReference type="InterPro" id="IPR000515">
    <property type="entry name" value="MetI-like"/>
</dbReference>
<accession>A0ABP7RS31</accession>
<evidence type="ECO:0000313" key="11">
    <source>
        <dbReference type="Proteomes" id="UP001500456"/>
    </source>
</evidence>
<feature type="transmembrane region" description="Helical" evidence="7">
    <location>
        <begin position="179"/>
        <end position="202"/>
    </location>
</feature>
<dbReference type="CDD" id="cd06261">
    <property type="entry name" value="TM_PBP2"/>
    <property type="match status" value="1"/>
</dbReference>
<sequence>MTVTVERGGRVTGKHDPTGNPRRRPRDSYALFLLPGVLAFLTVIVVPFLMNTGVSFTDWEGVGSPDWTGLANYRELLDDSEFWTSFRHSLFMVVAMAAVPTAIGLVLAAALFDYVGKHFGSRVASVLRACFYLPQVLPIAVAGIVWSWILAPENGTLNEFLAAVGLSSWQQDWLGDPDLALYSVMGVMVWVQIGFPLVVFMAGLQRVDPQLYEAAELDGAGWWRRFWHITLPQIRPETYVVLTWCSIAALKVFGAVYVLTKGGPGGATNVPSYFSFTTFFEKTQVGYGAAISTVLTVIILALSLIGLKLQTRAEDDESLSASPRRPPAGRALRRPVRAIARRRSTLVAEPRGRFGNAASVRAGRRSAGGGSRTGSQEGTRA</sequence>
<organism evidence="10 11">
    <name type="scientific">Streptomyces plumbiresistens</name>
    <dbReference type="NCBI Taxonomy" id="511811"/>
    <lineage>
        <taxon>Bacteria</taxon>
        <taxon>Bacillati</taxon>
        <taxon>Actinomycetota</taxon>
        <taxon>Actinomycetes</taxon>
        <taxon>Kitasatosporales</taxon>
        <taxon>Streptomycetaceae</taxon>
        <taxon>Streptomyces</taxon>
    </lineage>
</organism>
<dbReference type="Pfam" id="PF00528">
    <property type="entry name" value="BPD_transp_1"/>
    <property type="match status" value="1"/>
</dbReference>
<comment type="similarity">
    <text evidence="7">Belongs to the binding-protein-dependent transport system permease family.</text>
</comment>
<reference evidence="11" key="1">
    <citation type="journal article" date="2019" name="Int. J. Syst. Evol. Microbiol.">
        <title>The Global Catalogue of Microorganisms (GCM) 10K type strain sequencing project: providing services to taxonomists for standard genome sequencing and annotation.</title>
        <authorList>
            <consortium name="The Broad Institute Genomics Platform"/>
            <consortium name="The Broad Institute Genome Sequencing Center for Infectious Disease"/>
            <person name="Wu L."/>
            <person name="Ma J."/>
        </authorList>
    </citation>
    <scope>NUCLEOTIDE SEQUENCE [LARGE SCALE GENOMIC DNA]</scope>
    <source>
        <strain evidence="11">JCM 16924</strain>
    </source>
</reference>
<dbReference type="EMBL" id="BAAAZX010000012">
    <property type="protein sequence ID" value="GAA4001463.1"/>
    <property type="molecule type" value="Genomic_DNA"/>
</dbReference>
<proteinExistence type="inferred from homology"/>
<feature type="transmembrane region" description="Helical" evidence="7">
    <location>
        <begin position="285"/>
        <end position="307"/>
    </location>
</feature>
<keyword evidence="11" id="KW-1185">Reference proteome</keyword>
<dbReference type="Proteomes" id="UP001500456">
    <property type="component" value="Unassembled WGS sequence"/>
</dbReference>
<feature type="transmembrane region" description="Helical" evidence="7">
    <location>
        <begin position="29"/>
        <end position="50"/>
    </location>
</feature>
<evidence type="ECO:0000313" key="10">
    <source>
        <dbReference type="EMBL" id="GAA4001463.1"/>
    </source>
</evidence>
<evidence type="ECO:0000256" key="6">
    <source>
        <dbReference type="ARBA" id="ARBA00023136"/>
    </source>
</evidence>
<dbReference type="SUPFAM" id="SSF161098">
    <property type="entry name" value="MetI-like"/>
    <property type="match status" value="1"/>
</dbReference>
<evidence type="ECO:0000256" key="8">
    <source>
        <dbReference type="SAM" id="MobiDB-lite"/>
    </source>
</evidence>
<protein>
    <recommendedName>
        <fullName evidence="9">ABC transmembrane type-1 domain-containing protein</fullName>
    </recommendedName>
</protein>
<keyword evidence="3" id="KW-1003">Cell membrane</keyword>
<evidence type="ECO:0000259" key="9">
    <source>
        <dbReference type="PROSITE" id="PS50928"/>
    </source>
</evidence>
<evidence type="ECO:0000256" key="3">
    <source>
        <dbReference type="ARBA" id="ARBA00022475"/>
    </source>
</evidence>
<dbReference type="PROSITE" id="PS50928">
    <property type="entry name" value="ABC_TM1"/>
    <property type="match status" value="1"/>
</dbReference>
<feature type="compositionally biased region" description="Basic and acidic residues" evidence="8">
    <location>
        <begin position="7"/>
        <end position="17"/>
    </location>
</feature>
<dbReference type="PANTHER" id="PTHR30193:SF41">
    <property type="entry name" value="DIACETYLCHITOBIOSE UPTAKE SYSTEM PERMEASE PROTEIN NGCF"/>
    <property type="match status" value="1"/>
</dbReference>
<evidence type="ECO:0000256" key="2">
    <source>
        <dbReference type="ARBA" id="ARBA00022448"/>
    </source>
</evidence>
<evidence type="ECO:0000256" key="1">
    <source>
        <dbReference type="ARBA" id="ARBA00004651"/>
    </source>
</evidence>
<dbReference type="PANTHER" id="PTHR30193">
    <property type="entry name" value="ABC TRANSPORTER PERMEASE PROTEIN"/>
    <property type="match status" value="1"/>
</dbReference>
<keyword evidence="5 7" id="KW-1133">Transmembrane helix</keyword>
<dbReference type="Gene3D" id="1.10.3720.10">
    <property type="entry name" value="MetI-like"/>
    <property type="match status" value="1"/>
</dbReference>
<evidence type="ECO:0000256" key="5">
    <source>
        <dbReference type="ARBA" id="ARBA00022989"/>
    </source>
</evidence>
<feature type="transmembrane region" description="Helical" evidence="7">
    <location>
        <begin position="126"/>
        <end position="149"/>
    </location>
</feature>
<gene>
    <name evidence="10" type="ORF">GCM10022232_44860</name>
</gene>
<comment type="subcellular location">
    <subcellularLocation>
        <location evidence="1 7">Cell membrane</location>
        <topology evidence="1 7">Multi-pass membrane protein</topology>
    </subcellularLocation>
</comment>
<comment type="caution">
    <text evidence="10">The sequence shown here is derived from an EMBL/GenBank/DDBJ whole genome shotgun (WGS) entry which is preliminary data.</text>
</comment>
<feature type="domain" description="ABC transmembrane type-1" evidence="9">
    <location>
        <begin position="86"/>
        <end position="306"/>
    </location>
</feature>
<evidence type="ECO:0000256" key="7">
    <source>
        <dbReference type="RuleBase" id="RU363032"/>
    </source>
</evidence>
<keyword evidence="6 7" id="KW-0472">Membrane</keyword>
<name>A0ABP7RS31_9ACTN</name>